<evidence type="ECO:0000256" key="1">
    <source>
        <dbReference type="ARBA" id="ARBA00004651"/>
    </source>
</evidence>
<dbReference type="GO" id="GO:0022857">
    <property type="term" value="F:transmembrane transporter activity"/>
    <property type="evidence" value="ECO:0007669"/>
    <property type="project" value="InterPro"/>
</dbReference>
<dbReference type="PANTHER" id="PTHR42718:SF46">
    <property type="entry name" value="BLR6921 PROTEIN"/>
    <property type="match status" value="1"/>
</dbReference>
<dbReference type="OrthoDB" id="4484751at2"/>
<keyword evidence="6 7" id="KW-0472">Membrane</keyword>
<feature type="transmembrane region" description="Helical" evidence="7">
    <location>
        <begin position="75"/>
        <end position="93"/>
    </location>
</feature>
<dbReference type="Gene3D" id="1.20.1250.20">
    <property type="entry name" value="MFS general substrate transporter like domains"/>
    <property type="match status" value="2"/>
</dbReference>
<evidence type="ECO:0000313" key="10">
    <source>
        <dbReference type="Proteomes" id="UP000316252"/>
    </source>
</evidence>
<dbReference type="PANTHER" id="PTHR42718">
    <property type="entry name" value="MAJOR FACILITATOR SUPERFAMILY MULTIDRUG TRANSPORTER MFSC"/>
    <property type="match status" value="1"/>
</dbReference>
<feature type="transmembrane region" description="Helical" evidence="7">
    <location>
        <begin position="192"/>
        <end position="211"/>
    </location>
</feature>
<keyword evidence="4 7" id="KW-0812">Transmembrane</keyword>
<dbReference type="AlphaFoldDB" id="A0A506Y113"/>
<sequence length="479" mass="49305">MPRSPFTVFLALALGVASLSSLQSLVIPVLPEMQRDLSTTPAGVNWTLTAWLIAAAVATPLIGRVGDLFGRRRTMIVVVAIVAAGDLIAFASPDLSVLLIGRVLQGVGASLFPLAFGLLRETFPRERIASAIGAMSAVIAIGSGLGTVIAGPLAGALTWRGLFLLPFVLVVASGILTLLVIPRSTEREHGRINVPAGILLSGWLVALLLPLSNGAAWGWTSPLVLGLFALALVLMAAWVAVELRSVEPLVDLRLMRAPAIWSTNLASLLLGGAMFAVFAFFARFVQTPTSTGYGLGATIAQSGLLMLPMLVTMAAAGFLSGPIGKIVSFRVQFGGGAALLALSAVGLAVLHSQPWLVAVEAGLFGLGLGISYAAMTSLIVQSVPSTQTGIATGVNANLRTIGGAIASSVVTVIVFANTDATGLPLEAGYTEAFLTAAALAGVAAVIAFAVRARRVRRASEREFAVLTSPLTLETEAEAA</sequence>
<comment type="subcellular location">
    <subcellularLocation>
        <location evidence="1">Cell membrane</location>
        <topology evidence="1">Multi-pass membrane protein</topology>
    </subcellularLocation>
</comment>
<organism evidence="9 10">
    <name type="scientific">Schumannella soli</name>
    <dbReference type="NCBI Taxonomy" id="2590779"/>
    <lineage>
        <taxon>Bacteria</taxon>
        <taxon>Bacillati</taxon>
        <taxon>Actinomycetota</taxon>
        <taxon>Actinomycetes</taxon>
        <taxon>Micrococcales</taxon>
        <taxon>Microbacteriaceae</taxon>
        <taxon>Schumannella</taxon>
    </lineage>
</organism>
<evidence type="ECO:0000256" key="2">
    <source>
        <dbReference type="ARBA" id="ARBA00022448"/>
    </source>
</evidence>
<keyword evidence="3" id="KW-1003">Cell membrane</keyword>
<comment type="caution">
    <text evidence="9">The sequence shown here is derived from an EMBL/GenBank/DDBJ whole genome shotgun (WGS) entry which is preliminary data.</text>
</comment>
<dbReference type="SUPFAM" id="SSF103473">
    <property type="entry name" value="MFS general substrate transporter"/>
    <property type="match status" value="1"/>
</dbReference>
<feature type="transmembrane region" description="Helical" evidence="7">
    <location>
        <begin position="293"/>
        <end position="319"/>
    </location>
</feature>
<dbReference type="RefSeq" id="WP_141163055.1">
    <property type="nucleotide sequence ID" value="NZ_VHQG01000002.1"/>
</dbReference>
<evidence type="ECO:0000256" key="7">
    <source>
        <dbReference type="SAM" id="Phobius"/>
    </source>
</evidence>
<dbReference type="InterPro" id="IPR011701">
    <property type="entry name" value="MFS"/>
</dbReference>
<dbReference type="EMBL" id="VHQG01000002">
    <property type="protein sequence ID" value="TPW75695.1"/>
    <property type="molecule type" value="Genomic_DNA"/>
</dbReference>
<keyword evidence="10" id="KW-1185">Reference proteome</keyword>
<keyword evidence="5 7" id="KW-1133">Transmembrane helix</keyword>
<feature type="transmembrane region" description="Helical" evidence="7">
    <location>
        <begin position="223"/>
        <end position="241"/>
    </location>
</feature>
<dbReference type="PRINTS" id="PR01036">
    <property type="entry name" value="TCRTETB"/>
</dbReference>
<feature type="transmembrane region" description="Helical" evidence="7">
    <location>
        <begin position="261"/>
        <end position="281"/>
    </location>
</feature>
<accession>A0A506Y113</accession>
<dbReference type="InterPro" id="IPR036259">
    <property type="entry name" value="MFS_trans_sf"/>
</dbReference>
<protein>
    <submittedName>
        <fullName evidence="9">MFS transporter</fullName>
    </submittedName>
</protein>
<name>A0A506Y113_9MICO</name>
<feature type="transmembrane region" description="Helical" evidence="7">
    <location>
        <begin position="355"/>
        <end position="375"/>
    </location>
</feature>
<feature type="transmembrane region" description="Helical" evidence="7">
    <location>
        <begin position="131"/>
        <end position="155"/>
    </location>
</feature>
<evidence type="ECO:0000256" key="6">
    <source>
        <dbReference type="ARBA" id="ARBA00023136"/>
    </source>
</evidence>
<dbReference type="Proteomes" id="UP000316252">
    <property type="component" value="Unassembled WGS sequence"/>
</dbReference>
<evidence type="ECO:0000256" key="4">
    <source>
        <dbReference type="ARBA" id="ARBA00022692"/>
    </source>
</evidence>
<dbReference type="Pfam" id="PF07690">
    <property type="entry name" value="MFS_1"/>
    <property type="match status" value="1"/>
</dbReference>
<gene>
    <name evidence="9" type="ORF">FJ657_07395</name>
</gene>
<proteinExistence type="predicted"/>
<feature type="transmembrane region" description="Helical" evidence="7">
    <location>
        <begin position="396"/>
        <end position="416"/>
    </location>
</feature>
<feature type="transmembrane region" description="Helical" evidence="7">
    <location>
        <begin position="331"/>
        <end position="349"/>
    </location>
</feature>
<feature type="transmembrane region" description="Helical" evidence="7">
    <location>
        <begin position="99"/>
        <end position="119"/>
    </location>
</feature>
<dbReference type="PROSITE" id="PS50850">
    <property type="entry name" value="MFS"/>
    <property type="match status" value="1"/>
</dbReference>
<reference evidence="9 10" key="1">
    <citation type="submission" date="2019-06" db="EMBL/GenBank/DDBJ databases">
        <authorList>
            <person name="Li F."/>
        </authorList>
    </citation>
    <scope>NUCLEOTIDE SEQUENCE [LARGE SCALE GENOMIC DNA]</scope>
    <source>
        <strain evidence="9 10">10F1D-1</strain>
    </source>
</reference>
<feature type="transmembrane region" description="Helical" evidence="7">
    <location>
        <begin position="46"/>
        <end position="63"/>
    </location>
</feature>
<feature type="transmembrane region" description="Helical" evidence="7">
    <location>
        <begin position="161"/>
        <end position="180"/>
    </location>
</feature>
<evidence type="ECO:0000256" key="3">
    <source>
        <dbReference type="ARBA" id="ARBA00022475"/>
    </source>
</evidence>
<feature type="domain" description="Major facilitator superfamily (MFS) profile" evidence="8">
    <location>
        <begin position="8"/>
        <end position="455"/>
    </location>
</feature>
<evidence type="ECO:0000256" key="5">
    <source>
        <dbReference type="ARBA" id="ARBA00022989"/>
    </source>
</evidence>
<feature type="transmembrane region" description="Helical" evidence="7">
    <location>
        <begin position="428"/>
        <end position="450"/>
    </location>
</feature>
<evidence type="ECO:0000259" key="8">
    <source>
        <dbReference type="PROSITE" id="PS50850"/>
    </source>
</evidence>
<dbReference type="GO" id="GO:0005886">
    <property type="term" value="C:plasma membrane"/>
    <property type="evidence" value="ECO:0007669"/>
    <property type="project" value="UniProtKB-SubCell"/>
</dbReference>
<keyword evidence="2" id="KW-0813">Transport</keyword>
<evidence type="ECO:0000313" key="9">
    <source>
        <dbReference type="EMBL" id="TPW75695.1"/>
    </source>
</evidence>
<dbReference type="CDD" id="cd17504">
    <property type="entry name" value="MFS_MMR_MDR_like"/>
    <property type="match status" value="1"/>
</dbReference>
<dbReference type="InterPro" id="IPR020846">
    <property type="entry name" value="MFS_dom"/>
</dbReference>